<organism evidence="1">
    <name type="scientific">Culex pipiens</name>
    <name type="common">House mosquito</name>
    <dbReference type="NCBI Taxonomy" id="7175"/>
    <lineage>
        <taxon>Eukaryota</taxon>
        <taxon>Metazoa</taxon>
        <taxon>Ecdysozoa</taxon>
        <taxon>Arthropoda</taxon>
        <taxon>Hexapoda</taxon>
        <taxon>Insecta</taxon>
        <taxon>Pterygota</taxon>
        <taxon>Neoptera</taxon>
        <taxon>Endopterygota</taxon>
        <taxon>Diptera</taxon>
        <taxon>Nematocera</taxon>
        <taxon>Culicoidea</taxon>
        <taxon>Culicidae</taxon>
        <taxon>Culicinae</taxon>
        <taxon>Culicini</taxon>
        <taxon>Culex</taxon>
        <taxon>Culex</taxon>
    </lineage>
</organism>
<evidence type="ECO:0000313" key="1">
    <source>
        <dbReference type="EMBL" id="CAG6479116.1"/>
    </source>
</evidence>
<dbReference type="AlphaFoldDB" id="A0A8D8BNW1"/>
<name>A0A8D8BNW1_CULPI</name>
<dbReference type="EMBL" id="HBUE01084501">
    <property type="protein sequence ID" value="CAG6479116.1"/>
    <property type="molecule type" value="Transcribed_RNA"/>
</dbReference>
<reference evidence="1" key="1">
    <citation type="submission" date="2021-05" db="EMBL/GenBank/DDBJ databases">
        <authorList>
            <person name="Alioto T."/>
            <person name="Alioto T."/>
            <person name="Gomez Garrido J."/>
        </authorList>
    </citation>
    <scope>NUCLEOTIDE SEQUENCE</scope>
</reference>
<protein>
    <submittedName>
        <fullName evidence="1">(northern house mosquito) hypothetical protein</fullName>
    </submittedName>
</protein>
<accession>A0A8D8BNW1</accession>
<sequence length="108" mass="12077">MLASFQPIRLNVLQILQQLIARTSRRRVVQRVDHHIPRGNHTGTTTARRLPVPLLLNPVHRGREIPAVNTLRVVSPCFKRPEAVPGDASRRGAHTLLVVLIRNVPVVA</sequence>
<proteinExistence type="predicted"/>